<protein>
    <submittedName>
        <fullName evidence="1">Uncharacterized protein</fullName>
    </submittedName>
</protein>
<name>A0A6C0KX48_9ZZZZ</name>
<reference evidence="1" key="1">
    <citation type="journal article" date="2020" name="Nature">
        <title>Giant virus diversity and host interactions through global metagenomics.</title>
        <authorList>
            <person name="Schulz F."/>
            <person name="Roux S."/>
            <person name="Paez-Espino D."/>
            <person name="Jungbluth S."/>
            <person name="Walsh D.A."/>
            <person name="Denef V.J."/>
            <person name="McMahon K.D."/>
            <person name="Konstantinidis K.T."/>
            <person name="Eloe-Fadrosh E.A."/>
            <person name="Kyrpides N.C."/>
            <person name="Woyke T."/>
        </authorList>
    </citation>
    <scope>NUCLEOTIDE SEQUENCE</scope>
    <source>
        <strain evidence="1">GVMAG-S-ERX555907-102</strain>
    </source>
</reference>
<evidence type="ECO:0000313" key="1">
    <source>
        <dbReference type="EMBL" id="QHU22545.1"/>
    </source>
</evidence>
<dbReference type="EMBL" id="MN741010">
    <property type="protein sequence ID" value="QHU22545.1"/>
    <property type="molecule type" value="Genomic_DNA"/>
</dbReference>
<accession>A0A6C0KX48</accession>
<dbReference type="AlphaFoldDB" id="A0A6C0KX48"/>
<sequence>MKKLDLKFWSNKMPKDLEMKVLSYLYFSSYVSNKIKYVIHCIKSYNTVQLTYLYSKYDTTMVSYFVLKYFMYDEISSVKLELDYNMLAKPPIIQYEEITRIFLNLRPVDSLRIIKYIEQKGWSSEVYAY</sequence>
<organism evidence="1">
    <name type="scientific">viral metagenome</name>
    <dbReference type="NCBI Taxonomy" id="1070528"/>
    <lineage>
        <taxon>unclassified sequences</taxon>
        <taxon>metagenomes</taxon>
        <taxon>organismal metagenomes</taxon>
    </lineage>
</organism>
<proteinExistence type="predicted"/>